<reference evidence="2" key="1">
    <citation type="submission" date="2014-09" db="EMBL/GenBank/DDBJ databases">
        <authorList>
            <person name="Magalhaes I.L.F."/>
            <person name="Oliveira U."/>
            <person name="Santos F.R."/>
            <person name="Vidigal T.H.D.A."/>
            <person name="Brescovit A.D."/>
            <person name="Santos A.J."/>
        </authorList>
    </citation>
    <scope>NUCLEOTIDE SEQUENCE</scope>
    <source>
        <tissue evidence="2">Shoot tissue taken approximately 20 cm above the soil surface</tissue>
    </source>
</reference>
<protein>
    <submittedName>
        <fullName evidence="2">Uncharacterized protein</fullName>
    </submittedName>
</protein>
<evidence type="ECO:0000256" key="1">
    <source>
        <dbReference type="SAM" id="MobiDB-lite"/>
    </source>
</evidence>
<dbReference type="AlphaFoldDB" id="A0A0A9FKA6"/>
<sequence>MAAMTVFNPSSSPKHASPSPVNKSP</sequence>
<name>A0A0A9FKA6_ARUDO</name>
<proteinExistence type="predicted"/>
<organism evidence="2">
    <name type="scientific">Arundo donax</name>
    <name type="common">Giant reed</name>
    <name type="synonym">Donax arundinaceus</name>
    <dbReference type="NCBI Taxonomy" id="35708"/>
    <lineage>
        <taxon>Eukaryota</taxon>
        <taxon>Viridiplantae</taxon>
        <taxon>Streptophyta</taxon>
        <taxon>Embryophyta</taxon>
        <taxon>Tracheophyta</taxon>
        <taxon>Spermatophyta</taxon>
        <taxon>Magnoliopsida</taxon>
        <taxon>Liliopsida</taxon>
        <taxon>Poales</taxon>
        <taxon>Poaceae</taxon>
        <taxon>PACMAD clade</taxon>
        <taxon>Arundinoideae</taxon>
        <taxon>Arundineae</taxon>
        <taxon>Arundo</taxon>
    </lineage>
</organism>
<evidence type="ECO:0000313" key="2">
    <source>
        <dbReference type="EMBL" id="JAE08693.1"/>
    </source>
</evidence>
<accession>A0A0A9FKA6</accession>
<feature type="region of interest" description="Disordered" evidence="1">
    <location>
        <begin position="1"/>
        <end position="25"/>
    </location>
</feature>
<feature type="compositionally biased region" description="Low complexity" evidence="1">
    <location>
        <begin position="9"/>
        <end position="25"/>
    </location>
</feature>
<reference evidence="2" key="2">
    <citation type="journal article" date="2015" name="Data Brief">
        <title>Shoot transcriptome of the giant reed, Arundo donax.</title>
        <authorList>
            <person name="Barrero R.A."/>
            <person name="Guerrero F.D."/>
            <person name="Moolhuijzen P."/>
            <person name="Goolsby J.A."/>
            <person name="Tidwell J."/>
            <person name="Bellgard S.E."/>
            <person name="Bellgard M.I."/>
        </authorList>
    </citation>
    <scope>NUCLEOTIDE SEQUENCE</scope>
    <source>
        <tissue evidence="2">Shoot tissue taken approximately 20 cm above the soil surface</tissue>
    </source>
</reference>
<dbReference type="EMBL" id="GBRH01189203">
    <property type="protein sequence ID" value="JAE08693.1"/>
    <property type="molecule type" value="Transcribed_RNA"/>
</dbReference>